<feature type="signal peptide" evidence="2">
    <location>
        <begin position="1"/>
        <end position="27"/>
    </location>
</feature>
<dbReference type="SUPFAM" id="SSF48452">
    <property type="entry name" value="TPR-like"/>
    <property type="match status" value="1"/>
</dbReference>
<proteinExistence type="predicted"/>
<dbReference type="InterPro" id="IPR019734">
    <property type="entry name" value="TPR_rpt"/>
</dbReference>
<protein>
    <submittedName>
        <fullName evidence="3">Tetratricopeptide repeat protein</fullName>
    </submittedName>
</protein>
<accession>A0ABV5ZIF6</accession>
<dbReference type="Gene3D" id="1.25.40.10">
    <property type="entry name" value="Tetratricopeptide repeat domain"/>
    <property type="match status" value="1"/>
</dbReference>
<keyword evidence="2" id="KW-0732">Signal</keyword>
<comment type="caution">
    <text evidence="3">The sequence shown here is derived from an EMBL/GenBank/DDBJ whole genome shotgun (WGS) entry which is preliminary data.</text>
</comment>
<dbReference type="Proteomes" id="UP001589688">
    <property type="component" value="Unassembled WGS sequence"/>
</dbReference>
<dbReference type="SMART" id="SM00028">
    <property type="entry name" value="TPR"/>
    <property type="match status" value="2"/>
</dbReference>
<evidence type="ECO:0000313" key="3">
    <source>
        <dbReference type="EMBL" id="MFB9897120.1"/>
    </source>
</evidence>
<dbReference type="EMBL" id="JBHLZF010000001">
    <property type="protein sequence ID" value="MFB9897120.1"/>
    <property type="molecule type" value="Genomic_DNA"/>
</dbReference>
<dbReference type="InterPro" id="IPR011990">
    <property type="entry name" value="TPR-like_helical_dom_sf"/>
</dbReference>
<reference evidence="3 4" key="1">
    <citation type="submission" date="2024-09" db="EMBL/GenBank/DDBJ databases">
        <authorList>
            <person name="Sun Q."/>
            <person name="Mori K."/>
        </authorList>
    </citation>
    <scope>NUCLEOTIDE SEQUENCE [LARGE SCALE GENOMIC DNA]</scope>
    <source>
        <strain evidence="3 4">ATCC 51272</strain>
    </source>
</reference>
<feature type="repeat" description="TPR" evidence="1">
    <location>
        <begin position="140"/>
        <end position="173"/>
    </location>
</feature>
<keyword evidence="4" id="KW-1185">Reference proteome</keyword>
<name>A0ABV5ZIF6_9BACT</name>
<dbReference type="PROSITE" id="PS50005">
    <property type="entry name" value="TPR"/>
    <property type="match status" value="1"/>
</dbReference>
<evidence type="ECO:0000256" key="1">
    <source>
        <dbReference type="PROSITE-ProRule" id="PRU00339"/>
    </source>
</evidence>
<dbReference type="RefSeq" id="WP_027951705.1">
    <property type="nucleotide sequence ID" value="NZ_JADU01000006.1"/>
</dbReference>
<gene>
    <name evidence="3" type="ORF">ACFFK8_04675</name>
</gene>
<sequence length="200" mass="23318">MHSQCRRLRAALVAAVLLLSAAAPARAQTADSEQLGRAIDYFQSGKYHEARLILQRLDGRYRLNPRFRAYLGVCHYYAWAYAEAAACLDSVIPRLSAFAPQERSFYCYAAAESHFQLQQYDRALPLYEQMLTLCQDNEKADAYYREGFIYMYREDWIAALDHFQNALVYYRRYRPEETARVAQIRNMIQGCCEKIKNKHG</sequence>
<feature type="chain" id="PRO_5046437286" evidence="2">
    <location>
        <begin position="28"/>
        <end position="200"/>
    </location>
</feature>
<keyword evidence="1" id="KW-0802">TPR repeat</keyword>
<evidence type="ECO:0000256" key="2">
    <source>
        <dbReference type="SAM" id="SignalP"/>
    </source>
</evidence>
<organism evidence="3 4">
    <name type="scientific">Hallella seregens ATCC 51272</name>
    <dbReference type="NCBI Taxonomy" id="1336250"/>
    <lineage>
        <taxon>Bacteria</taxon>
        <taxon>Pseudomonadati</taxon>
        <taxon>Bacteroidota</taxon>
        <taxon>Bacteroidia</taxon>
        <taxon>Bacteroidales</taxon>
        <taxon>Prevotellaceae</taxon>
        <taxon>Hallella</taxon>
    </lineage>
</organism>
<evidence type="ECO:0000313" key="4">
    <source>
        <dbReference type="Proteomes" id="UP001589688"/>
    </source>
</evidence>